<dbReference type="Proteomes" id="UP000031166">
    <property type="component" value="Unassembled WGS sequence"/>
</dbReference>
<dbReference type="EMBL" id="JWSY01000004">
    <property type="protein sequence ID" value="KIC60494.1"/>
    <property type="molecule type" value="Genomic_DNA"/>
</dbReference>
<accession>A0A0B4CGU3</accession>
<organism evidence="1 2">
    <name type="scientific">Brevundimonas nasdae</name>
    <dbReference type="NCBI Taxonomy" id="172043"/>
    <lineage>
        <taxon>Bacteria</taxon>
        <taxon>Pseudomonadati</taxon>
        <taxon>Pseudomonadota</taxon>
        <taxon>Alphaproteobacteria</taxon>
        <taxon>Caulobacterales</taxon>
        <taxon>Caulobacteraceae</taxon>
        <taxon>Brevundimonas</taxon>
    </lineage>
</organism>
<gene>
    <name evidence="1" type="ORF">RM53_03330</name>
</gene>
<comment type="caution">
    <text evidence="1">The sequence shown here is derived from an EMBL/GenBank/DDBJ whole genome shotgun (WGS) entry which is preliminary data.</text>
</comment>
<dbReference type="RefSeq" id="WP_039244280.1">
    <property type="nucleotide sequence ID" value="NZ_JWSY01000004.1"/>
</dbReference>
<protein>
    <submittedName>
        <fullName evidence="1">Uncharacterized protein</fullName>
    </submittedName>
</protein>
<dbReference type="STRING" id="172043.RM53_03330"/>
<proteinExistence type="predicted"/>
<reference evidence="1 2" key="1">
    <citation type="submission" date="2014-12" db="EMBL/GenBank/DDBJ databases">
        <title>Genome sequencing of Brevundimonas nasdae TPW30.</title>
        <authorList>
            <person name="Tan P.W."/>
            <person name="Chan K.-G."/>
        </authorList>
    </citation>
    <scope>NUCLEOTIDE SEQUENCE [LARGE SCALE GENOMIC DNA]</scope>
    <source>
        <strain evidence="1 2">TPW30</strain>
    </source>
</reference>
<name>A0A0B4CGU3_9CAUL</name>
<evidence type="ECO:0000313" key="2">
    <source>
        <dbReference type="Proteomes" id="UP000031166"/>
    </source>
</evidence>
<evidence type="ECO:0000313" key="1">
    <source>
        <dbReference type="EMBL" id="KIC60494.1"/>
    </source>
</evidence>
<dbReference type="Pfam" id="PF19888">
    <property type="entry name" value="DUF6361"/>
    <property type="match status" value="1"/>
</dbReference>
<dbReference type="AlphaFoldDB" id="A0A0B4CGU3"/>
<sequence>MSSLAWIDFDEAERQRAQRIMALFQERETRDELGLGAIRDSIADHLFPGTSTIQTRLRYMLFIPWLYRALEKCEVPEAQLRTEARDTEIRLADALKAGGESNGIIGRDAGPRLQRLPSSVYWAGLGAWGIRVFPGSLDSLFVALRGRGRSRGASSGEDALAGAQTPAIWNLALPQMPGDLLERAIFRLTTDEAQFLIDRLIASQPTTLLTMLARDGIDADCDYIWTHPHLSAFPSAARRLVQHGEIFSHVMHGAALLYNLALSELRQRDDWIEEYRARLEAWRDELDTGAVRAWSLDDFWNVVEHPAHAVRPAANRFVSEWRDLVLAGTEQVISAPAARRLVEERERRLKTSQSRYANHAVRDRWTGASGTDRLSFRWAQAKSHLRDLAHAE</sequence>
<dbReference type="InterPro" id="IPR045941">
    <property type="entry name" value="DUF6361"/>
</dbReference>